<dbReference type="EMBL" id="JADNYJ010000111">
    <property type="protein sequence ID" value="KAF8884083.1"/>
    <property type="molecule type" value="Genomic_DNA"/>
</dbReference>
<accession>A0A9P5NHM3</accession>
<reference evidence="1" key="1">
    <citation type="submission" date="2020-11" db="EMBL/GenBank/DDBJ databases">
        <authorList>
            <consortium name="DOE Joint Genome Institute"/>
            <person name="Ahrendt S."/>
            <person name="Riley R."/>
            <person name="Andreopoulos W."/>
            <person name="LaButti K."/>
            <person name="Pangilinan J."/>
            <person name="Ruiz-duenas F.J."/>
            <person name="Barrasa J.M."/>
            <person name="Sanchez-Garcia M."/>
            <person name="Camarero S."/>
            <person name="Miyauchi S."/>
            <person name="Serrano A."/>
            <person name="Linde D."/>
            <person name="Babiker R."/>
            <person name="Drula E."/>
            <person name="Ayuso-Fernandez I."/>
            <person name="Pacheco R."/>
            <person name="Padilla G."/>
            <person name="Ferreira P."/>
            <person name="Barriuso J."/>
            <person name="Kellner H."/>
            <person name="Castanera R."/>
            <person name="Alfaro M."/>
            <person name="Ramirez L."/>
            <person name="Pisabarro A.G."/>
            <person name="Kuo A."/>
            <person name="Tritt A."/>
            <person name="Lipzen A."/>
            <person name="He G."/>
            <person name="Yan M."/>
            <person name="Ng V."/>
            <person name="Cullen D."/>
            <person name="Martin F."/>
            <person name="Rosso M.-N."/>
            <person name="Henrissat B."/>
            <person name="Hibbett D."/>
            <person name="Martinez A.T."/>
            <person name="Grigoriev I.V."/>
        </authorList>
    </citation>
    <scope>NUCLEOTIDE SEQUENCE</scope>
    <source>
        <strain evidence="1">AH 44721</strain>
    </source>
</reference>
<evidence type="ECO:0000313" key="2">
    <source>
        <dbReference type="Proteomes" id="UP000724874"/>
    </source>
</evidence>
<evidence type="ECO:0000313" key="1">
    <source>
        <dbReference type="EMBL" id="KAF8884083.1"/>
    </source>
</evidence>
<organism evidence="1 2">
    <name type="scientific">Gymnopilus junonius</name>
    <name type="common">Spectacular rustgill mushroom</name>
    <name type="synonym">Gymnopilus spectabilis subsp. junonius</name>
    <dbReference type="NCBI Taxonomy" id="109634"/>
    <lineage>
        <taxon>Eukaryota</taxon>
        <taxon>Fungi</taxon>
        <taxon>Dikarya</taxon>
        <taxon>Basidiomycota</taxon>
        <taxon>Agaricomycotina</taxon>
        <taxon>Agaricomycetes</taxon>
        <taxon>Agaricomycetidae</taxon>
        <taxon>Agaricales</taxon>
        <taxon>Agaricineae</taxon>
        <taxon>Hymenogastraceae</taxon>
        <taxon>Gymnopilus</taxon>
    </lineage>
</organism>
<name>A0A9P5NHM3_GYMJU</name>
<proteinExistence type="predicted"/>
<dbReference type="Proteomes" id="UP000724874">
    <property type="component" value="Unassembled WGS sequence"/>
</dbReference>
<comment type="caution">
    <text evidence="1">The sequence shown here is derived from an EMBL/GenBank/DDBJ whole genome shotgun (WGS) entry which is preliminary data.</text>
</comment>
<sequence length="151" mass="17522">MIQFPQLLDLLGLPAASTVSKGIKETLRELTRRHLDEKFSPFSQPQALKNVEKELLQRHPDLFAKEDQENKLYFALRVVSRFHNSRRYAISERQKRVKQAESVAEKHNKENIVINISDSVTTSKRVRVSVDFFNNGSALTLSLREKTIRLF</sequence>
<dbReference type="AlphaFoldDB" id="A0A9P5NHM3"/>
<protein>
    <submittedName>
        <fullName evidence="1">Uncharacterized protein</fullName>
    </submittedName>
</protein>
<gene>
    <name evidence="1" type="ORF">CPB84DRAFT_177850</name>
</gene>
<keyword evidence="2" id="KW-1185">Reference proteome</keyword>